<dbReference type="RefSeq" id="WP_132506136.1">
    <property type="nucleotide sequence ID" value="NZ_SMKP01000015.1"/>
</dbReference>
<evidence type="ECO:0000256" key="4">
    <source>
        <dbReference type="ARBA" id="ARBA00022605"/>
    </source>
</evidence>
<dbReference type="EC" id="3.1.3.15" evidence="3 8"/>
<dbReference type="GO" id="GO:0005737">
    <property type="term" value="C:cytoplasm"/>
    <property type="evidence" value="ECO:0007669"/>
    <property type="project" value="TreeGrafter"/>
</dbReference>
<dbReference type="UniPathway" id="UPA00031">
    <property type="reaction ID" value="UER00013"/>
</dbReference>
<comment type="pathway">
    <text evidence="1 8">Amino-acid biosynthesis; L-histidine biosynthesis; L-histidine from 5-phospho-alpha-D-ribose 1-diphosphate: step 8/9.</text>
</comment>
<evidence type="ECO:0000256" key="1">
    <source>
        <dbReference type="ARBA" id="ARBA00004970"/>
    </source>
</evidence>
<dbReference type="AlphaFoldDB" id="A0A4R4X0Y3"/>
<evidence type="ECO:0000256" key="6">
    <source>
        <dbReference type="ARBA" id="ARBA00023102"/>
    </source>
</evidence>
<evidence type="ECO:0000313" key="10">
    <source>
        <dbReference type="EMBL" id="TDD23834.1"/>
    </source>
</evidence>
<evidence type="ECO:0000259" key="9">
    <source>
        <dbReference type="Pfam" id="PF02811"/>
    </source>
</evidence>
<organism evidence="10 11">
    <name type="scientific">Nonomuraea diastatica</name>
    <dbReference type="NCBI Taxonomy" id="1848329"/>
    <lineage>
        <taxon>Bacteria</taxon>
        <taxon>Bacillati</taxon>
        <taxon>Actinomycetota</taxon>
        <taxon>Actinomycetes</taxon>
        <taxon>Streptosporangiales</taxon>
        <taxon>Streptosporangiaceae</taxon>
        <taxon>Nonomuraea</taxon>
    </lineage>
</organism>
<proteinExistence type="inferred from homology"/>
<comment type="catalytic activity">
    <reaction evidence="7 8">
        <text>L-histidinol phosphate + H2O = L-histidinol + phosphate</text>
        <dbReference type="Rhea" id="RHEA:14465"/>
        <dbReference type="ChEBI" id="CHEBI:15377"/>
        <dbReference type="ChEBI" id="CHEBI:43474"/>
        <dbReference type="ChEBI" id="CHEBI:57699"/>
        <dbReference type="ChEBI" id="CHEBI:57980"/>
        <dbReference type="EC" id="3.1.3.15"/>
    </reaction>
</comment>
<dbReference type="GO" id="GO:0000105">
    <property type="term" value="P:L-histidine biosynthetic process"/>
    <property type="evidence" value="ECO:0007669"/>
    <property type="project" value="UniProtKB-UniRule"/>
</dbReference>
<evidence type="ECO:0000256" key="7">
    <source>
        <dbReference type="ARBA" id="ARBA00049158"/>
    </source>
</evidence>
<evidence type="ECO:0000256" key="3">
    <source>
        <dbReference type="ARBA" id="ARBA00013085"/>
    </source>
</evidence>
<keyword evidence="11" id="KW-1185">Reference proteome</keyword>
<keyword evidence="5 8" id="KW-0378">Hydrolase</keyword>
<comment type="similarity">
    <text evidence="2 8">Belongs to the PHP hydrolase family. HisK subfamily.</text>
</comment>
<dbReference type="EMBL" id="SMKP01000015">
    <property type="protein sequence ID" value="TDD23834.1"/>
    <property type="molecule type" value="Genomic_DNA"/>
</dbReference>
<dbReference type="Gene3D" id="3.20.20.140">
    <property type="entry name" value="Metal-dependent hydrolases"/>
    <property type="match status" value="1"/>
</dbReference>
<feature type="domain" description="PHP" evidence="9">
    <location>
        <begin position="31"/>
        <end position="224"/>
    </location>
</feature>
<dbReference type="PANTHER" id="PTHR21039:SF0">
    <property type="entry name" value="HISTIDINOL-PHOSPHATASE"/>
    <property type="match status" value="1"/>
</dbReference>
<dbReference type="InterPro" id="IPR004013">
    <property type="entry name" value="PHP_dom"/>
</dbReference>
<sequence>MGVALGDYHVHLHPHVPRPGSPPPGVYPKEHVEAYVEQALARGATEVGFTEHLHRFADFEPAIADFWETGESGDLVAHSRQYYYDDLNLRLDRYVSAVTAARERGLPVLLGLEVDFLPAYQDVIAEVLRRHPFDFLIGSVHWIGAWSVDHPAVAHEFERRGVRRAYEDYFGLVTELAESRSVDVLAHPDVVKKFGHRCVEEPLDLYERLVRAASRNEIAMEVSSAGLRYEVAEPYPAPSLLRMAHAAGVPITLASDAHYPDQAADRYRELVRYAWDAGYRHRVAFRTGGVREAVALPDPYEDEHWPLERDDGV</sequence>
<comment type="caution">
    <text evidence="10">The sequence shown here is derived from an EMBL/GenBank/DDBJ whole genome shotgun (WGS) entry which is preliminary data.</text>
</comment>
<dbReference type="Pfam" id="PF02811">
    <property type="entry name" value="PHP"/>
    <property type="match status" value="1"/>
</dbReference>
<accession>A0A4R4X0Y3</accession>
<dbReference type="NCBIfam" id="TIGR01856">
    <property type="entry name" value="hisJ_fam"/>
    <property type="match status" value="1"/>
</dbReference>
<evidence type="ECO:0000256" key="8">
    <source>
        <dbReference type="RuleBase" id="RU366003"/>
    </source>
</evidence>
<dbReference type="InterPro" id="IPR016195">
    <property type="entry name" value="Pol/histidinol_Pase-like"/>
</dbReference>
<dbReference type="OrthoDB" id="6637113at2"/>
<keyword evidence="6 8" id="KW-0368">Histidine biosynthesis</keyword>
<dbReference type="GO" id="GO:0004401">
    <property type="term" value="F:histidinol-phosphatase activity"/>
    <property type="evidence" value="ECO:0007669"/>
    <property type="project" value="UniProtKB-UniRule"/>
</dbReference>
<dbReference type="PANTHER" id="PTHR21039">
    <property type="entry name" value="HISTIDINOL PHOSPHATASE-RELATED"/>
    <property type="match status" value="1"/>
</dbReference>
<dbReference type="InterPro" id="IPR010140">
    <property type="entry name" value="Histidinol_P_phosphatase_HisJ"/>
</dbReference>
<protein>
    <recommendedName>
        <fullName evidence="3 8">Histidinol-phosphatase</fullName>
        <shortName evidence="8">HolPase</shortName>
        <ecNumber evidence="3 8">3.1.3.15</ecNumber>
    </recommendedName>
</protein>
<gene>
    <name evidence="10" type="ORF">E1294_07470</name>
</gene>
<dbReference type="CDD" id="cd12110">
    <property type="entry name" value="PHP_HisPPase_Hisj_like"/>
    <property type="match status" value="1"/>
</dbReference>
<dbReference type="NCBIfam" id="NF005596">
    <property type="entry name" value="PRK07328.1"/>
    <property type="match status" value="1"/>
</dbReference>
<reference evidence="10 11" key="1">
    <citation type="submission" date="2019-03" db="EMBL/GenBank/DDBJ databases">
        <title>Draft genome sequences of novel Actinobacteria.</title>
        <authorList>
            <person name="Sahin N."/>
            <person name="Ay H."/>
            <person name="Saygin H."/>
        </authorList>
    </citation>
    <scope>NUCLEOTIDE SEQUENCE [LARGE SCALE GENOMIC DNA]</scope>
    <source>
        <strain evidence="10 11">KC712</strain>
    </source>
</reference>
<evidence type="ECO:0000256" key="2">
    <source>
        <dbReference type="ARBA" id="ARBA00009152"/>
    </source>
</evidence>
<evidence type="ECO:0000313" key="11">
    <source>
        <dbReference type="Proteomes" id="UP000294543"/>
    </source>
</evidence>
<name>A0A4R4X0Y3_9ACTN</name>
<evidence type="ECO:0000256" key="5">
    <source>
        <dbReference type="ARBA" id="ARBA00022801"/>
    </source>
</evidence>
<keyword evidence="4 8" id="KW-0028">Amino-acid biosynthesis</keyword>
<dbReference type="Proteomes" id="UP000294543">
    <property type="component" value="Unassembled WGS sequence"/>
</dbReference>
<dbReference type="SUPFAM" id="SSF89550">
    <property type="entry name" value="PHP domain-like"/>
    <property type="match status" value="1"/>
</dbReference>